<reference evidence="9 10" key="1">
    <citation type="submission" date="2020-08" db="EMBL/GenBank/DDBJ databases">
        <title>Genome sequence of Acidovorax monticola KACC 19171T.</title>
        <authorList>
            <person name="Hyun D.-W."/>
            <person name="Bae J.-W."/>
        </authorList>
    </citation>
    <scope>NUCLEOTIDE SEQUENCE [LARGE SCALE GENOMIC DNA]</scope>
    <source>
        <strain evidence="9 10">KACC 19171</strain>
    </source>
</reference>
<protein>
    <recommendedName>
        <fullName evidence="7">Flagellar L-ring protein</fullName>
    </recommendedName>
    <alternativeName>
        <fullName evidence="7">Basal body L-ring protein</fullName>
    </alternativeName>
</protein>
<dbReference type="GO" id="GO:0009279">
    <property type="term" value="C:cell outer membrane"/>
    <property type="evidence" value="ECO:0007669"/>
    <property type="project" value="UniProtKB-SubCell"/>
</dbReference>
<keyword evidence="10" id="KW-1185">Reference proteome</keyword>
<proteinExistence type="inferred from homology"/>
<comment type="function">
    <text evidence="1 7">Assembles around the rod to form the L-ring and probably protects the motor/basal body from shearing forces during rotation.</text>
</comment>
<keyword evidence="4 7" id="KW-0472">Membrane</keyword>
<dbReference type="GO" id="GO:0003774">
    <property type="term" value="F:cytoskeletal motor activity"/>
    <property type="evidence" value="ECO:0007669"/>
    <property type="project" value="InterPro"/>
</dbReference>
<evidence type="ECO:0000256" key="3">
    <source>
        <dbReference type="ARBA" id="ARBA00022729"/>
    </source>
</evidence>
<evidence type="ECO:0000256" key="8">
    <source>
        <dbReference type="SAM" id="MobiDB-lite"/>
    </source>
</evidence>
<name>A0A7H0HLK3_9BURK</name>
<keyword evidence="3" id="KW-0732">Signal</keyword>
<sequence>MPRPSRPRTRCCPSWPSCEEPRHDRTAPARPLALALLAVGCAPLSPPPPVDVLPTAPPSIAAMPRASGPATGSLFHTASYRPAFEDRRARLVGDVVTIQIVENISASQKSTSTVDRSSKAGGSITALPLISGNLSGKSTLGASSENSFAGKGGTESTNTFTGSITATVVDVLPNGHLVVAGEKQIGVNQNVDVLRFSGTIDPRSMLPGSIVSSTQVANVRIESRGRGAQSEAQAMGWLARAFNSFTPF</sequence>
<accession>A0A7H0HLK3</accession>
<comment type="similarity">
    <text evidence="2 7">Belongs to the FlgH family.</text>
</comment>
<comment type="subcellular location">
    <subcellularLocation>
        <location evidence="7">Cell outer membrane</location>
    </subcellularLocation>
    <subcellularLocation>
        <location evidence="7">Bacterial flagellum basal body</location>
    </subcellularLocation>
</comment>
<evidence type="ECO:0000313" key="9">
    <source>
        <dbReference type="EMBL" id="QNP61419.1"/>
    </source>
</evidence>
<evidence type="ECO:0000256" key="5">
    <source>
        <dbReference type="ARBA" id="ARBA00023143"/>
    </source>
</evidence>
<dbReference type="Pfam" id="PF02107">
    <property type="entry name" value="FlgH"/>
    <property type="match status" value="1"/>
</dbReference>
<dbReference type="GO" id="GO:0071973">
    <property type="term" value="P:bacterial-type flagellum-dependent cell motility"/>
    <property type="evidence" value="ECO:0007669"/>
    <property type="project" value="InterPro"/>
</dbReference>
<dbReference type="Proteomes" id="UP000516057">
    <property type="component" value="Chromosome"/>
</dbReference>
<organism evidence="9 10">
    <name type="scientific">Paenacidovorax monticola</name>
    <dbReference type="NCBI Taxonomy" id="1926868"/>
    <lineage>
        <taxon>Bacteria</taxon>
        <taxon>Pseudomonadati</taxon>
        <taxon>Pseudomonadota</taxon>
        <taxon>Betaproteobacteria</taxon>
        <taxon>Burkholderiales</taxon>
        <taxon>Comamonadaceae</taxon>
        <taxon>Paenacidovorax</taxon>
    </lineage>
</organism>
<evidence type="ECO:0000256" key="2">
    <source>
        <dbReference type="ARBA" id="ARBA00006929"/>
    </source>
</evidence>
<keyword evidence="6 7" id="KW-0998">Cell outer membrane</keyword>
<dbReference type="HAMAP" id="MF_00415">
    <property type="entry name" value="FlgH"/>
    <property type="match status" value="1"/>
</dbReference>
<dbReference type="InterPro" id="IPR000527">
    <property type="entry name" value="Flag_Lring"/>
</dbReference>
<keyword evidence="9" id="KW-0282">Flagellum</keyword>
<evidence type="ECO:0000256" key="6">
    <source>
        <dbReference type="ARBA" id="ARBA00023237"/>
    </source>
</evidence>
<keyword evidence="5 7" id="KW-0975">Bacterial flagellum</keyword>
<dbReference type="GO" id="GO:0009427">
    <property type="term" value="C:bacterial-type flagellum basal body, distal rod, L ring"/>
    <property type="evidence" value="ECO:0007669"/>
    <property type="project" value="InterPro"/>
</dbReference>
<dbReference type="EMBL" id="CP060790">
    <property type="protein sequence ID" value="QNP61419.1"/>
    <property type="molecule type" value="Genomic_DNA"/>
</dbReference>
<comment type="subunit">
    <text evidence="7">The basal body constitutes a major portion of the flagellar organelle and consists of four rings (L,P,S, and M) mounted on a central rod.</text>
</comment>
<dbReference type="PRINTS" id="PR01008">
    <property type="entry name" value="FLGLRINGFLGH"/>
</dbReference>
<keyword evidence="9" id="KW-0966">Cell projection</keyword>
<feature type="region of interest" description="Disordered" evidence="8">
    <location>
        <begin position="1"/>
        <end position="25"/>
    </location>
</feature>
<evidence type="ECO:0000256" key="4">
    <source>
        <dbReference type="ARBA" id="ARBA00023136"/>
    </source>
</evidence>
<dbReference type="AlphaFoldDB" id="A0A7H0HLK3"/>
<dbReference type="PANTHER" id="PTHR34933:SF1">
    <property type="entry name" value="FLAGELLAR L-RING PROTEIN"/>
    <property type="match status" value="1"/>
</dbReference>
<evidence type="ECO:0000313" key="10">
    <source>
        <dbReference type="Proteomes" id="UP000516057"/>
    </source>
</evidence>
<evidence type="ECO:0000256" key="1">
    <source>
        <dbReference type="ARBA" id="ARBA00002591"/>
    </source>
</evidence>
<evidence type="ECO:0000256" key="7">
    <source>
        <dbReference type="HAMAP-Rule" id="MF_00415"/>
    </source>
</evidence>
<keyword evidence="9" id="KW-0969">Cilium</keyword>
<gene>
    <name evidence="7" type="primary">flgH</name>
    <name evidence="9" type="ORF">H9L24_18730</name>
</gene>
<dbReference type="KEGG" id="amon:H9L24_18730"/>
<dbReference type="PANTHER" id="PTHR34933">
    <property type="entry name" value="FLAGELLAR L-RING PROTEIN"/>
    <property type="match status" value="1"/>
</dbReference>